<reference evidence="3 4" key="1">
    <citation type="submission" date="2024-10" db="EMBL/GenBank/DDBJ databases">
        <authorList>
            <person name="Kim D."/>
        </authorList>
    </citation>
    <scope>NUCLEOTIDE SEQUENCE [LARGE SCALE GENOMIC DNA]</scope>
    <source>
        <strain evidence="3">BH-2024</strain>
    </source>
</reference>
<evidence type="ECO:0000256" key="2">
    <source>
        <dbReference type="SAM" id="Phobius"/>
    </source>
</evidence>
<evidence type="ECO:0000313" key="3">
    <source>
        <dbReference type="EMBL" id="KAL3087771.1"/>
    </source>
</evidence>
<name>A0ABD2JAX6_9BILA</name>
<evidence type="ECO:0000313" key="4">
    <source>
        <dbReference type="Proteomes" id="UP001620626"/>
    </source>
</evidence>
<feature type="compositionally biased region" description="Basic and acidic residues" evidence="1">
    <location>
        <begin position="113"/>
        <end position="127"/>
    </location>
</feature>
<dbReference type="EMBL" id="JBICBT010001015">
    <property type="protein sequence ID" value="KAL3087771.1"/>
    <property type="molecule type" value="Genomic_DNA"/>
</dbReference>
<dbReference type="AlphaFoldDB" id="A0ABD2JAX6"/>
<accession>A0ABD2JAX6</accession>
<keyword evidence="4" id="KW-1185">Reference proteome</keyword>
<feature type="region of interest" description="Disordered" evidence="1">
    <location>
        <begin position="98"/>
        <end position="133"/>
    </location>
</feature>
<sequence length="133" mass="15329">MVEPRHRSPALVIAGTPQPGKFKEQQQVQGQARERIKRRWGGKREREEGKLYRKVHSIRRHTHFFSPRAVVHYFIAMLVCPLAEILFTLLPSAFFFPSAKSSSSQTNTLGQKRGRDNGKLKAKKWEMQNESIG</sequence>
<dbReference type="Proteomes" id="UP001620626">
    <property type="component" value="Unassembled WGS sequence"/>
</dbReference>
<organism evidence="3 4">
    <name type="scientific">Heterodera trifolii</name>
    <dbReference type="NCBI Taxonomy" id="157864"/>
    <lineage>
        <taxon>Eukaryota</taxon>
        <taxon>Metazoa</taxon>
        <taxon>Ecdysozoa</taxon>
        <taxon>Nematoda</taxon>
        <taxon>Chromadorea</taxon>
        <taxon>Rhabditida</taxon>
        <taxon>Tylenchina</taxon>
        <taxon>Tylenchomorpha</taxon>
        <taxon>Tylenchoidea</taxon>
        <taxon>Heteroderidae</taxon>
        <taxon>Heteroderinae</taxon>
        <taxon>Heterodera</taxon>
    </lineage>
</organism>
<evidence type="ECO:0000256" key="1">
    <source>
        <dbReference type="SAM" id="MobiDB-lite"/>
    </source>
</evidence>
<gene>
    <name evidence="3" type="ORF">niasHT_029535</name>
</gene>
<feature type="transmembrane region" description="Helical" evidence="2">
    <location>
        <begin position="70"/>
        <end position="96"/>
    </location>
</feature>
<keyword evidence="2" id="KW-1133">Transmembrane helix</keyword>
<protein>
    <submittedName>
        <fullName evidence="3">Uncharacterized protein</fullName>
    </submittedName>
</protein>
<comment type="caution">
    <text evidence="3">The sequence shown here is derived from an EMBL/GenBank/DDBJ whole genome shotgun (WGS) entry which is preliminary data.</text>
</comment>
<keyword evidence="2" id="KW-0812">Transmembrane</keyword>
<proteinExistence type="predicted"/>
<keyword evidence="2" id="KW-0472">Membrane</keyword>
<feature type="region of interest" description="Disordered" evidence="1">
    <location>
        <begin position="1"/>
        <end position="43"/>
    </location>
</feature>